<proteinExistence type="predicted"/>
<evidence type="ECO:0000313" key="3">
    <source>
        <dbReference type="Proteomes" id="UP001066276"/>
    </source>
</evidence>
<comment type="caution">
    <text evidence="2">The sequence shown here is derived from an EMBL/GenBank/DDBJ whole genome shotgun (WGS) entry which is preliminary data.</text>
</comment>
<gene>
    <name evidence="2" type="ORF">NDU88_003892</name>
</gene>
<keyword evidence="3" id="KW-1185">Reference proteome</keyword>
<protein>
    <submittedName>
        <fullName evidence="2">Uncharacterized protein</fullName>
    </submittedName>
</protein>
<reference evidence="2" key="1">
    <citation type="journal article" date="2022" name="bioRxiv">
        <title>Sequencing and chromosome-scale assembly of the giantPleurodeles waltlgenome.</title>
        <authorList>
            <person name="Brown T."/>
            <person name="Elewa A."/>
            <person name="Iarovenko S."/>
            <person name="Subramanian E."/>
            <person name="Araus A.J."/>
            <person name="Petzold A."/>
            <person name="Susuki M."/>
            <person name="Suzuki K.-i.T."/>
            <person name="Hayashi T."/>
            <person name="Toyoda A."/>
            <person name="Oliveira C."/>
            <person name="Osipova E."/>
            <person name="Leigh N.D."/>
            <person name="Simon A."/>
            <person name="Yun M.H."/>
        </authorList>
    </citation>
    <scope>NUCLEOTIDE SEQUENCE</scope>
    <source>
        <strain evidence="2">20211129_DDA</strain>
        <tissue evidence="2">Liver</tissue>
    </source>
</reference>
<dbReference type="AlphaFoldDB" id="A0AAV7VJ52"/>
<sequence length="248" mass="26745">MQPSASRSPQALQILLGFKAQHLSPGAHIRGHFDIFQLKLQPTPWASDNGWAPMEICHGANWNGHTGMATNASDPLISTLHPCAATKGGGDRQLEKKDRVSWKVNAVVVGGGTRSRTSGDAVGETHSFFLLQAAGRRAGPAEQQDGSRAGGKCVREAHSFSLLPAAGQWAGPTERQAGQRQTQHSQSSSTKIRPRLSQCSSSLLLIPHFPVASQEPLLLCCKTHFHTDSSDTHNHLSCNKNDIKCRHS</sequence>
<feature type="region of interest" description="Disordered" evidence="1">
    <location>
        <begin position="170"/>
        <end position="194"/>
    </location>
</feature>
<organism evidence="2 3">
    <name type="scientific">Pleurodeles waltl</name>
    <name type="common">Iberian ribbed newt</name>
    <dbReference type="NCBI Taxonomy" id="8319"/>
    <lineage>
        <taxon>Eukaryota</taxon>
        <taxon>Metazoa</taxon>
        <taxon>Chordata</taxon>
        <taxon>Craniata</taxon>
        <taxon>Vertebrata</taxon>
        <taxon>Euteleostomi</taxon>
        <taxon>Amphibia</taxon>
        <taxon>Batrachia</taxon>
        <taxon>Caudata</taxon>
        <taxon>Salamandroidea</taxon>
        <taxon>Salamandridae</taxon>
        <taxon>Pleurodelinae</taxon>
        <taxon>Pleurodeles</taxon>
    </lineage>
</organism>
<dbReference type="Proteomes" id="UP001066276">
    <property type="component" value="Chromosome 2_1"/>
</dbReference>
<feature type="compositionally biased region" description="Low complexity" evidence="1">
    <location>
        <begin position="179"/>
        <end position="190"/>
    </location>
</feature>
<evidence type="ECO:0000256" key="1">
    <source>
        <dbReference type="SAM" id="MobiDB-lite"/>
    </source>
</evidence>
<accession>A0AAV7VJ52</accession>
<name>A0AAV7VJ52_PLEWA</name>
<evidence type="ECO:0000313" key="2">
    <source>
        <dbReference type="EMBL" id="KAJ1200064.1"/>
    </source>
</evidence>
<dbReference type="EMBL" id="JANPWB010000003">
    <property type="protein sequence ID" value="KAJ1200064.1"/>
    <property type="molecule type" value="Genomic_DNA"/>
</dbReference>